<evidence type="ECO:0000256" key="1">
    <source>
        <dbReference type="ARBA" id="ARBA00000085"/>
    </source>
</evidence>
<dbReference type="GO" id="GO:0000155">
    <property type="term" value="F:phosphorelay sensor kinase activity"/>
    <property type="evidence" value="ECO:0007669"/>
    <property type="project" value="InterPro"/>
</dbReference>
<organism evidence="7 8">
    <name type="scientific">Chitinophaga niabensis</name>
    <dbReference type="NCBI Taxonomy" id="536979"/>
    <lineage>
        <taxon>Bacteria</taxon>
        <taxon>Pseudomonadati</taxon>
        <taxon>Bacteroidota</taxon>
        <taxon>Chitinophagia</taxon>
        <taxon>Chitinophagales</taxon>
        <taxon>Chitinophagaceae</taxon>
        <taxon>Chitinophaga</taxon>
    </lineage>
</organism>
<keyword evidence="5" id="KW-0812">Transmembrane</keyword>
<dbReference type="AlphaFoldDB" id="A0A1N6DA15"/>
<feature type="transmembrane region" description="Helical" evidence="5">
    <location>
        <begin position="91"/>
        <end position="118"/>
    </location>
</feature>
<keyword evidence="5" id="KW-1133">Transmembrane helix</keyword>
<feature type="domain" description="Histidine kinase" evidence="6">
    <location>
        <begin position="213"/>
        <end position="426"/>
    </location>
</feature>
<proteinExistence type="predicted"/>
<keyword evidence="8" id="KW-1185">Reference proteome</keyword>
<evidence type="ECO:0000313" key="8">
    <source>
        <dbReference type="Proteomes" id="UP000185003"/>
    </source>
</evidence>
<dbReference type="InterPro" id="IPR004358">
    <property type="entry name" value="Sig_transdc_His_kin-like_C"/>
</dbReference>
<gene>
    <name evidence="7" type="ORF">SAMN04488055_0524</name>
</gene>
<dbReference type="EC" id="2.7.13.3" evidence="2"/>
<dbReference type="PANTHER" id="PTHR43547">
    <property type="entry name" value="TWO-COMPONENT HISTIDINE KINASE"/>
    <property type="match status" value="1"/>
</dbReference>
<feature type="transmembrane region" description="Helical" evidence="5">
    <location>
        <begin position="51"/>
        <end position="71"/>
    </location>
</feature>
<keyword evidence="7" id="KW-0418">Kinase</keyword>
<evidence type="ECO:0000256" key="3">
    <source>
        <dbReference type="ARBA" id="ARBA00022553"/>
    </source>
</evidence>
<dbReference type="SUPFAM" id="SSF55874">
    <property type="entry name" value="ATPase domain of HSP90 chaperone/DNA topoisomerase II/histidine kinase"/>
    <property type="match status" value="1"/>
</dbReference>
<dbReference type="Proteomes" id="UP000185003">
    <property type="component" value="Unassembled WGS sequence"/>
</dbReference>
<dbReference type="Gene3D" id="1.10.287.130">
    <property type="match status" value="1"/>
</dbReference>
<evidence type="ECO:0000313" key="7">
    <source>
        <dbReference type="EMBL" id="SIN67642.1"/>
    </source>
</evidence>
<dbReference type="InterPro" id="IPR003594">
    <property type="entry name" value="HATPase_dom"/>
</dbReference>
<evidence type="ECO:0000256" key="4">
    <source>
        <dbReference type="SAM" id="Coils"/>
    </source>
</evidence>
<evidence type="ECO:0000256" key="2">
    <source>
        <dbReference type="ARBA" id="ARBA00012438"/>
    </source>
</evidence>
<dbReference type="InterPro" id="IPR036097">
    <property type="entry name" value="HisK_dim/P_sf"/>
</dbReference>
<feature type="transmembrane region" description="Helical" evidence="5">
    <location>
        <begin position="154"/>
        <end position="175"/>
    </location>
</feature>
<evidence type="ECO:0000256" key="5">
    <source>
        <dbReference type="SAM" id="Phobius"/>
    </source>
</evidence>
<name>A0A1N6DA15_9BACT</name>
<dbReference type="PRINTS" id="PR00344">
    <property type="entry name" value="BCTRLSENSOR"/>
</dbReference>
<reference evidence="7 8" key="1">
    <citation type="submission" date="2016-11" db="EMBL/GenBank/DDBJ databases">
        <authorList>
            <person name="Jaros S."/>
            <person name="Januszkiewicz K."/>
            <person name="Wedrychowicz H."/>
        </authorList>
    </citation>
    <scope>NUCLEOTIDE SEQUENCE [LARGE SCALE GENOMIC DNA]</scope>
    <source>
        <strain evidence="7 8">DSM 24787</strain>
    </source>
</reference>
<dbReference type="Gene3D" id="3.30.565.10">
    <property type="entry name" value="Histidine kinase-like ATPase, C-terminal domain"/>
    <property type="match status" value="1"/>
</dbReference>
<dbReference type="STRING" id="536979.SAMN04488055_0524"/>
<keyword evidence="7" id="KW-0808">Transferase</keyword>
<comment type="catalytic activity">
    <reaction evidence="1">
        <text>ATP + protein L-histidine = ADP + protein N-phospho-L-histidine.</text>
        <dbReference type="EC" id="2.7.13.3"/>
    </reaction>
</comment>
<dbReference type="PROSITE" id="PS50109">
    <property type="entry name" value="HIS_KIN"/>
    <property type="match status" value="1"/>
</dbReference>
<accession>A0A1N6DA15</accession>
<dbReference type="OrthoDB" id="9810447at2"/>
<dbReference type="SMART" id="SM00387">
    <property type="entry name" value="HATPase_c"/>
    <property type="match status" value="1"/>
</dbReference>
<keyword evidence="4" id="KW-0175">Coiled coil</keyword>
<dbReference type="EMBL" id="FSRA01000001">
    <property type="protein sequence ID" value="SIN67642.1"/>
    <property type="molecule type" value="Genomic_DNA"/>
</dbReference>
<feature type="transmembrane region" description="Helical" evidence="5">
    <location>
        <begin position="24"/>
        <end position="45"/>
    </location>
</feature>
<evidence type="ECO:0000259" key="6">
    <source>
        <dbReference type="PROSITE" id="PS50109"/>
    </source>
</evidence>
<sequence>MKRFIKAALNAGRRPSQPIVEQKLIRSLNLGCLVAVLLAFLLIILNGLTGYYILAVTYFVSIIFSSAVIVLQGYGHYRTARYLAVFESMAVFSFVALAYHNSVELLLLFNILTIVLLFDNPWERYSLGILNVALFTCTRLYVDTHPPLISALPFLREIMSYVVACTFLGLIIANYKKDQRHNRQLLENMNRRLKEKAETLKNLNETKEKVLSILSRDLRQPLASMKSLVALSDDVTPAEFTSFTKKVENHLDNGLLSLENTMHWAHSQMKGQEAIPEACKVNSTLLPLKVRFEETLKAKAITLLMAVPENARVHVDPEHFSIMLRNLLSNAIKYTPRGGIVSIAARQKLDHMELAITDTGIGIDPALMERLFDLELHFTCFGTENEHGVGLGLLVVKELAELNNGAVKLSSEPGKGTVVQLSLPLC</sequence>
<dbReference type="Pfam" id="PF02518">
    <property type="entry name" value="HATPase_c"/>
    <property type="match status" value="1"/>
</dbReference>
<dbReference type="PANTHER" id="PTHR43547:SF2">
    <property type="entry name" value="HYBRID SIGNAL TRANSDUCTION HISTIDINE KINASE C"/>
    <property type="match status" value="1"/>
</dbReference>
<protein>
    <recommendedName>
        <fullName evidence="2">histidine kinase</fullName>
        <ecNumber evidence="2">2.7.13.3</ecNumber>
    </recommendedName>
</protein>
<dbReference type="RefSeq" id="WP_074237632.1">
    <property type="nucleotide sequence ID" value="NZ_FSRA01000001.1"/>
</dbReference>
<keyword evidence="3" id="KW-0597">Phosphoprotein</keyword>
<feature type="coiled-coil region" evidence="4">
    <location>
        <begin position="176"/>
        <end position="210"/>
    </location>
</feature>
<dbReference type="InterPro" id="IPR036890">
    <property type="entry name" value="HATPase_C_sf"/>
</dbReference>
<dbReference type="SUPFAM" id="SSF47384">
    <property type="entry name" value="Homodimeric domain of signal transducing histidine kinase"/>
    <property type="match status" value="1"/>
</dbReference>
<keyword evidence="5" id="KW-0472">Membrane</keyword>
<dbReference type="InterPro" id="IPR005467">
    <property type="entry name" value="His_kinase_dom"/>
</dbReference>